<dbReference type="Proteomes" id="UP000256310">
    <property type="component" value="Unassembled WGS sequence"/>
</dbReference>
<organism evidence="4 5">
    <name type="scientific">Parasphingopyxis lamellibrachiae</name>
    <dbReference type="NCBI Taxonomy" id="680125"/>
    <lineage>
        <taxon>Bacteria</taxon>
        <taxon>Pseudomonadati</taxon>
        <taxon>Pseudomonadota</taxon>
        <taxon>Alphaproteobacteria</taxon>
        <taxon>Sphingomonadales</taxon>
        <taxon>Sphingomonadaceae</taxon>
        <taxon>Parasphingopyxis</taxon>
    </lineage>
</organism>
<feature type="domain" description="HTH tetR-type" evidence="3">
    <location>
        <begin position="16"/>
        <end position="76"/>
    </location>
</feature>
<dbReference type="RefSeq" id="WP_116236135.1">
    <property type="nucleotide sequence ID" value="NZ_QRDP01000004.1"/>
</dbReference>
<sequence>MARSEAPSARKAIDWQDWREDIATRVLPLYIARPWSAVSIDDIAEALGISYWQVYYAFDGQEDIYRACVNHLIDAVSQRIAEAPTALPSVNRTIQNYVRHCADLIGSDAYRHLLFLQLRDGHTDPWVGAACENRIAKPLRKGLEDAVAHAGRHHDLKIVILHGIPERYLTRLEAALALPKLLQHSDFVDQMYEKTVSSVAKEVFASTCTFDGFGEQCGAPSAVAA</sequence>
<evidence type="ECO:0000259" key="3">
    <source>
        <dbReference type="PROSITE" id="PS50977"/>
    </source>
</evidence>
<gene>
    <name evidence="4" type="ORF">DFR46_1791</name>
</gene>
<dbReference type="AlphaFoldDB" id="A0A3D9FI24"/>
<reference evidence="4 5" key="1">
    <citation type="submission" date="2018-07" db="EMBL/GenBank/DDBJ databases">
        <title>Genomic Encyclopedia of Type Strains, Phase IV (KMG-IV): sequencing the most valuable type-strain genomes for metagenomic binning, comparative biology and taxonomic classification.</title>
        <authorList>
            <person name="Goeker M."/>
        </authorList>
    </citation>
    <scope>NUCLEOTIDE SEQUENCE [LARGE SCALE GENOMIC DNA]</scope>
    <source>
        <strain evidence="4 5">DSM 26725</strain>
    </source>
</reference>
<protein>
    <submittedName>
        <fullName evidence="4">TetR family transcriptional regulator</fullName>
    </submittedName>
</protein>
<proteinExistence type="predicted"/>
<keyword evidence="1 2" id="KW-0238">DNA-binding</keyword>
<dbReference type="PROSITE" id="PS50977">
    <property type="entry name" value="HTH_TETR_2"/>
    <property type="match status" value="1"/>
</dbReference>
<evidence type="ECO:0000256" key="2">
    <source>
        <dbReference type="PROSITE-ProRule" id="PRU00335"/>
    </source>
</evidence>
<dbReference type="SUPFAM" id="SSF46689">
    <property type="entry name" value="Homeodomain-like"/>
    <property type="match status" value="1"/>
</dbReference>
<dbReference type="InterPro" id="IPR001647">
    <property type="entry name" value="HTH_TetR"/>
</dbReference>
<keyword evidence="5" id="KW-1185">Reference proteome</keyword>
<comment type="caution">
    <text evidence="4">The sequence shown here is derived from an EMBL/GenBank/DDBJ whole genome shotgun (WGS) entry which is preliminary data.</text>
</comment>
<dbReference type="InterPro" id="IPR009057">
    <property type="entry name" value="Homeodomain-like_sf"/>
</dbReference>
<evidence type="ECO:0000313" key="4">
    <source>
        <dbReference type="EMBL" id="RED16761.1"/>
    </source>
</evidence>
<name>A0A3D9FI24_9SPHN</name>
<accession>A0A3D9FI24</accession>
<evidence type="ECO:0000313" key="5">
    <source>
        <dbReference type="Proteomes" id="UP000256310"/>
    </source>
</evidence>
<feature type="DNA-binding region" description="H-T-H motif" evidence="2">
    <location>
        <begin position="39"/>
        <end position="58"/>
    </location>
</feature>
<dbReference type="Gene3D" id="1.10.357.10">
    <property type="entry name" value="Tetracycline Repressor, domain 2"/>
    <property type="match status" value="1"/>
</dbReference>
<dbReference type="OrthoDB" id="2356263at2"/>
<dbReference type="GO" id="GO:0003677">
    <property type="term" value="F:DNA binding"/>
    <property type="evidence" value="ECO:0007669"/>
    <property type="project" value="UniProtKB-UniRule"/>
</dbReference>
<evidence type="ECO:0000256" key="1">
    <source>
        <dbReference type="ARBA" id="ARBA00023125"/>
    </source>
</evidence>
<dbReference type="EMBL" id="QRDP01000004">
    <property type="protein sequence ID" value="RED16761.1"/>
    <property type="molecule type" value="Genomic_DNA"/>
</dbReference>